<dbReference type="Pfam" id="PF13466">
    <property type="entry name" value="STAS_2"/>
    <property type="match status" value="1"/>
</dbReference>
<dbReference type="GO" id="GO:0043856">
    <property type="term" value="F:anti-sigma factor antagonist activity"/>
    <property type="evidence" value="ECO:0007669"/>
    <property type="project" value="TreeGrafter"/>
</dbReference>
<evidence type="ECO:0000259" key="2">
    <source>
        <dbReference type="PROSITE" id="PS50801"/>
    </source>
</evidence>
<reference evidence="3 4" key="1">
    <citation type="submission" date="2019-09" db="EMBL/GenBank/DDBJ databases">
        <authorList>
            <person name="Wang X."/>
        </authorList>
    </citation>
    <scope>NUCLEOTIDE SEQUENCE [LARGE SCALE GENOMIC DNA]</scope>
    <source>
        <strain evidence="3 4">CICC 11023</strain>
    </source>
</reference>
<feature type="compositionally biased region" description="Polar residues" evidence="1">
    <location>
        <begin position="1"/>
        <end position="17"/>
    </location>
</feature>
<dbReference type="InterPro" id="IPR058548">
    <property type="entry name" value="MlaB-like_STAS"/>
</dbReference>
<dbReference type="OrthoDB" id="3632025at2"/>
<dbReference type="AlphaFoldDB" id="A0A5N0EFF1"/>
<dbReference type="PANTHER" id="PTHR33495">
    <property type="entry name" value="ANTI-SIGMA FACTOR ANTAGONIST TM_1081-RELATED-RELATED"/>
    <property type="match status" value="1"/>
</dbReference>
<keyword evidence="4" id="KW-1185">Reference proteome</keyword>
<evidence type="ECO:0000256" key="1">
    <source>
        <dbReference type="SAM" id="MobiDB-lite"/>
    </source>
</evidence>
<dbReference type="EMBL" id="VXLC01000006">
    <property type="protein sequence ID" value="KAA8887560.1"/>
    <property type="molecule type" value="Genomic_DNA"/>
</dbReference>
<dbReference type="InterPro" id="IPR036513">
    <property type="entry name" value="STAS_dom_sf"/>
</dbReference>
<comment type="caution">
    <text evidence="3">The sequence shown here is derived from an EMBL/GenBank/DDBJ whole genome shotgun (WGS) entry which is preliminary data.</text>
</comment>
<name>A0A5N0EFF1_9NOCA</name>
<sequence length="154" mass="16151">MSTTLATSAFPASTTSRPDPVPNRGVAPSRATLPSLSEAEARLSVSITAPSEKVTLCALAGEVDFYTADQFRSQLIGSLNTAGPLVVIDLSQVTFFGVAGLHVLIEARTWAGHTDRRIRLVTGPRCVDRLLEVAGDVASFDTAANLVEALLDAA</sequence>
<feature type="domain" description="STAS" evidence="2">
    <location>
        <begin position="52"/>
        <end position="153"/>
    </location>
</feature>
<proteinExistence type="predicted"/>
<gene>
    <name evidence="3" type="ORF">F3087_17975</name>
</gene>
<dbReference type="CDD" id="cd07043">
    <property type="entry name" value="STAS_anti-anti-sigma_factors"/>
    <property type="match status" value="1"/>
</dbReference>
<accession>A0A5N0EFF1</accession>
<dbReference type="PANTHER" id="PTHR33495:SF2">
    <property type="entry name" value="ANTI-SIGMA FACTOR ANTAGONIST TM_1081-RELATED"/>
    <property type="match status" value="1"/>
</dbReference>
<evidence type="ECO:0000313" key="3">
    <source>
        <dbReference type="EMBL" id="KAA8887560.1"/>
    </source>
</evidence>
<dbReference type="Gene3D" id="3.30.750.24">
    <property type="entry name" value="STAS domain"/>
    <property type="match status" value="1"/>
</dbReference>
<organism evidence="3 4">
    <name type="scientific">Nocardia colli</name>
    <dbReference type="NCBI Taxonomy" id="2545717"/>
    <lineage>
        <taxon>Bacteria</taxon>
        <taxon>Bacillati</taxon>
        <taxon>Actinomycetota</taxon>
        <taxon>Actinomycetes</taxon>
        <taxon>Mycobacteriales</taxon>
        <taxon>Nocardiaceae</taxon>
        <taxon>Nocardia</taxon>
    </lineage>
</organism>
<dbReference type="InterPro" id="IPR002645">
    <property type="entry name" value="STAS_dom"/>
</dbReference>
<protein>
    <submittedName>
        <fullName evidence="3">STAS domain-containing protein</fullName>
    </submittedName>
</protein>
<dbReference type="PROSITE" id="PS50801">
    <property type="entry name" value="STAS"/>
    <property type="match status" value="1"/>
</dbReference>
<dbReference type="Proteomes" id="UP000323876">
    <property type="component" value="Unassembled WGS sequence"/>
</dbReference>
<evidence type="ECO:0000313" key="4">
    <source>
        <dbReference type="Proteomes" id="UP000323876"/>
    </source>
</evidence>
<feature type="region of interest" description="Disordered" evidence="1">
    <location>
        <begin position="1"/>
        <end position="30"/>
    </location>
</feature>
<dbReference type="SUPFAM" id="SSF52091">
    <property type="entry name" value="SpoIIaa-like"/>
    <property type="match status" value="1"/>
</dbReference>